<dbReference type="EMBL" id="KV750387">
    <property type="protein sequence ID" value="OCL05026.1"/>
    <property type="molecule type" value="Genomic_DNA"/>
</dbReference>
<feature type="transmembrane region" description="Helical" evidence="1">
    <location>
        <begin position="180"/>
        <end position="202"/>
    </location>
</feature>
<accession>A0A8E2EUB6</accession>
<proteinExistence type="predicted"/>
<feature type="transmembrane region" description="Helical" evidence="1">
    <location>
        <begin position="112"/>
        <end position="129"/>
    </location>
</feature>
<name>A0A8E2EUB6_9PEZI</name>
<evidence type="ECO:0000259" key="2">
    <source>
        <dbReference type="Pfam" id="PF04982"/>
    </source>
</evidence>
<dbReference type="OrthoDB" id="2016548at2759"/>
<protein>
    <recommendedName>
        <fullName evidence="2">HPP transmembrane region domain-containing protein</fullName>
    </recommendedName>
</protein>
<dbReference type="Pfam" id="PF04982">
    <property type="entry name" value="TM_HPP"/>
    <property type="match status" value="1"/>
</dbReference>
<sequence length="325" mass="35977">MKLPKAEDLNFNIDNYINQYIPPSQLYRLPYPISRFLGYRKSPERRDVGNLLVCIWSFVGAFCGLAVVVGVFNSSPLIQQDHPPLLIASFGASAILEYNAIRTSLGQPRNCILGHVISATLGVGITKLFKFRSDFESIRWVAGAVSCGVASGAMVMTNTIHPPGGATAVLAATQPNVTDMGWHFVPLILLGSTLMLLVGLIINNIQRQFPVYWWTPDDLRREKDVDVEKLSEGITTTGEKQPDAPDFSSDLYRFTVTADCVTVPDQLSLSREEVKVLEGLRDRLREQRSSRLHRRPSTTLSTGCISMIPTHETHSQSALTEPAIH</sequence>
<feature type="transmembrane region" description="Helical" evidence="1">
    <location>
        <begin position="141"/>
        <end position="160"/>
    </location>
</feature>
<keyword evidence="1" id="KW-0812">Transmembrane</keyword>
<reference evidence="3 4" key="1">
    <citation type="journal article" date="2016" name="Nat. Commun.">
        <title>Ectomycorrhizal ecology is imprinted in the genome of the dominant symbiotic fungus Cenococcum geophilum.</title>
        <authorList>
            <consortium name="DOE Joint Genome Institute"/>
            <person name="Peter M."/>
            <person name="Kohler A."/>
            <person name="Ohm R.A."/>
            <person name="Kuo A."/>
            <person name="Krutzmann J."/>
            <person name="Morin E."/>
            <person name="Arend M."/>
            <person name="Barry K.W."/>
            <person name="Binder M."/>
            <person name="Choi C."/>
            <person name="Clum A."/>
            <person name="Copeland A."/>
            <person name="Grisel N."/>
            <person name="Haridas S."/>
            <person name="Kipfer T."/>
            <person name="LaButti K."/>
            <person name="Lindquist E."/>
            <person name="Lipzen A."/>
            <person name="Maire R."/>
            <person name="Meier B."/>
            <person name="Mihaltcheva S."/>
            <person name="Molinier V."/>
            <person name="Murat C."/>
            <person name="Poggeler S."/>
            <person name="Quandt C.A."/>
            <person name="Sperisen C."/>
            <person name="Tritt A."/>
            <person name="Tisserant E."/>
            <person name="Crous P.W."/>
            <person name="Henrissat B."/>
            <person name="Nehls U."/>
            <person name="Egli S."/>
            <person name="Spatafora J.W."/>
            <person name="Grigoriev I.V."/>
            <person name="Martin F.M."/>
        </authorList>
    </citation>
    <scope>NUCLEOTIDE SEQUENCE [LARGE SCALE GENOMIC DNA]</scope>
    <source>
        <strain evidence="3 4">CBS 207.34</strain>
    </source>
</reference>
<evidence type="ECO:0000313" key="4">
    <source>
        <dbReference type="Proteomes" id="UP000250140"/>
    </source>
</evidence>
<keyword evidence="1" id="KW-1133">Transmembrane helix</keyword>
<keyword evidence="4" id="KW-1185">Reference proteome</keyword>
<dbReference type="InterPro" id="IPR058581">
    <property type="entry name" value="TM_HPP"/>
</dbReference>
<gene>
    <name evidence="3" type="ORF">AOQ84DRAFT_356130</name>
</gene>
<evidence type="ECO:0000256" key="1">
    <source>
        <dbReference type="SAM" id="Phobius"/>
    </source>
</evidence>
<dbReference type="Proteomes" id="UP000250140">
    <property type="component" value="Unassembled WGS sequence"/>
</dbReference>
<evidence type="ECO:0000313" key="3">
    <source>
        <dbReference type="EMBL" id="OCL05026.1"/>
    </source>
</evidence>
<organism evidence="3 4">
    <name type="scientific">Glonium stellatum</name>
    <dbReference type="NCBI Taxonomy" id="574774"/>
    <lineage>
        <taxon>Eukaryota</taxon>
        <taxon>Fungi</taxon>
        <taxon>Dikarya</taxon>
        <taxon>Ascomycota</taxon>
        <taxon>Pezizomycotina</taxon>
        <taxon>Dothideomycetes</taxon>
        <taxon>Pleosporomycetidae</taxon>
        <taxon>Gloniales</taxon>
        <taxon>Gloniaceae</taxon>
        <taxon>Glonium</taxon>
    </lineage>
</organism>
<feature type="domain" description="HPP transmembrane region" evidence="2">
    <location>
        <begin position="49"/>
        <end position="210"/>
    </location>
</feature>
<feature type="transmembrane region" description="Helical" evidence="1">
    <location>
        <begin position="48"/>
        <end position="72"/>
    </location>
</feature>
<dbReference type="InterPro" id="IPR007065">
    <property type="entry name" value="HPP"/>
</dbReference>
<dbReference type="PANTHER" id="PTHR33741">
    <property type="entry name" value="TRANSMEMBRANE PROTEIN DDB_G0269096-RELATED"/>
    <property type="match status" value="1"/>
</dbReference>
<dbReference type="AlphaFoldDB" id="A0A8E2EUB6"/>
<dbReference type="PANTHER" id="PTHR33741:SF5">
    <property type="entry name" value="TRANSMEMBRANE PROTEIN DDB_G0269096-RELATED"/>
    <property type="match status" value="1"/>
</dbReference>
<keyword evidence="1" id="KW-0472">Membrane</keyword>